<dbReference type="Pfam" id="PF01569">
    <property type="entry name" value="PAP2"/>
    <property type="match status" value="1"/>
</dbReference>
<dbReference type="PANTHER" id="PTHR14969:SF28">
    <property type="entry name" value="DIHYDROSPHINGOSINE 1-PHOSPHATE PHOSPHATASE LCB3-RELATED"/>
    <property type="match status" value="1"/>
</dbReference>
<comment type="caution">
    <text evidence="11">The sequence shown here is derived from an EMBL/GenBank/DDBJ whole genome shotgun (WGS) entry which is preliminary data.</text>
</comment>
<keyword evidence="11" id="KW-0808">Transferase</keyword>
<organism evidence="11 12">
    <name type="scientific">Maudiozyma humilis</name>
    <name type="common">Sour dough yeast</name>
    <name type="synonym">Kazachstania humilis</name>
    <dbReference type="NCBI Taxonomy" id="51915"/>
    <lineage>
        <taxon>Eukaryota</taxon>
        <taxon>Fungi</taxon>
        <taxon>Dikarya</taxon>
        <taxon>Ascomycota</taxon>
        <taxon>Saccharomycotina</taxon>
        <taxon>Saccharomycetes</taxon>
        <taxon>Saccharomycetales</taxon>
        <taxon>Saccharomycetaceae</taxon>
        <taxon>Maudiozyma</taxon>
    </lineage>
</organism>
<evidence type="ECO:0000256" key="7">
    <source>
        <dbReference type="ARBA" id="ARBA00038324"/>
    </source>
</evidence>
<keyword evidence="5 9" id="KW-1133">Transmembrane helix</keyword>
<dbReference type="InterPro" id="IPR036938">
    <property type="entry name" value="PAP2/HPO_sf"/>
</dbReference>
<evidence type="ECO:0000256" key="4">
    <source>
        <dbReference type="ARBA" id="ARBA00022824"/>
    </source>
</evidence>
<dbReference type="SMART" id="SM00014">
    <property type="entry name" value="acidPPc"/>
    <property type="match status" value="1"/>
</dbReference>
<evidence type="ECO:0000313" key="12">
    <source>
        <dbReference type="Proteomes" id="UP001377567"/>
    </source>
</evidence>
<keyword evidence="2 9" id="KW-0812">Transmembrane</keyword>
<accession>A0AAV5RU68</accession>
<evidence type="ECO:0000313" key="11">
    <source>
        <dbReference type="EMBL" id="GMM54857.1"/>
    </source>
</evidence>
<keyword evidence="12" id="KW-1185">Reference proteome</keyword>
<comment type="similarity">
    <text evidence="7">Belongs to the type 2 lipid phosphate phosphatase family.</text>
</comment>
<keyword evidence="11" id="KW-0418">Kinase</keyword>
<dbReference type="Gene3D" id="1.20.144.10">
    <property type="entry name" value="Phosphatidic acid phosphatase type 2/haloperoxidase"/>
    <property type="match status" value="1"/>
</dbReference>
<protein>
    <submittedName>
        <fullName evidence="11">Sphinganine kinase</fullName>
    </submittedName>
</protein>
<keyword evidence="3" id="KW-0378">Hydrolase</keyword>
<proteinExistence type="inferred from homology"/>
<dbReference type="CDD" id="cd03388">
    <property type="entry name" value="PAP2_SPPase1"/>
    <property type="match status" value="1"/>
</dbReference>
<evidence type="ECO:0000256" key="9">
    <source>
        <dbReference type="SAM" id="Phobius"/>
    </source>
</evidence>
<dbReference type="InterPro" id="IPR000326">
    <property type="entry name" value="PAP2/HPO"/>
</dbReference>
<dbReference type="GO" id="GO:0016301">
    <property type="term" value="F:kinase activity"/>
    <property type="evidence" value="ECO:0007669"/>
    <property type="project" value="UniProtKB-KW"/>
</dbReference>
<sequence>MSSVTVQSRSRQSSEPPKLVVGDSRPSGSSLHLADPGNHGDDHFKRHMSPLRFRIRQYLTQYTDTQSEPLARWQHAHATPLRDWYFLYTALLGSHTFYVLFLPMPVWFGYFEATRDLVYLLGYSIYLSGFLKDYWCLPRPRSPPVERVSLSQYTTEEYGAPSSHSANATAVTLYFLGHLAVSNTLGFSPLARVLLCALVLAYYATLVVGRLYCGMHGPLDIVTGCLCGAVTYAARTVLREQFAAFESGLLWWFPLASVAWGLALLFAHVRPVDECPCFGDSVAFIGVAAGYECGDWFLQRYVPAHFACGTMAVDGPARVLARPFVAVPLVLLWKAVLSKPLVYGLLRVLRVRDDRAEKQAVRERHAAAKSGVCMQHVGEANIDIVGRFAVYMGVPITVTVVCPFAFRLLGL</sequence>
<feature type="domain" description="Phosphatidic acid phosphatase type 2/haloperoxidase" evidence="10">
    <location>
        <begin position="114"/>
        <end position="236"/>
    </location>
</feature>
<feature type="transmembrane region" description="Helical" evidence="9">
    <location>
        <begin position="193"/>
        <end position="212"/>
    </location>
</feature>
<evidence type="ECO:0000256" key="5">
    <source>
        <dbReference type="ARBA" id="ARBA00022989"/>
    </source>
</evidence>
<evidence type="ECO:0000256" key="2">
    <source>
        <dbReference type="ARBA" id="ARBA00022692"/>
    </source>
</evidence>
<feature type="transmembrane region" description="Helical" evidence="9">
    <location>
        <begin position="85"/>
        <end position="111"/>
    </location>
</feature>
<feature type="compositionally biased region" description="Low complexity" evidence="8">
    <location>
        <begin position="1"/>
        <end position="14"/>
    </location>
</feature>
<dbReference type="PANTHER" id="PTHR14969">
    <property type="entry name" value="SPHINGOSINE-1-PHOSPHATE PHOSPHOHYDROLASE"/>
    <property type="match status" value="1"/>
</dbReference>
<feature type="transmembrane region" description="Helical" evidence="9">
    <location>
        <begin position="250"/>
        <end position="269"/>
    </location>
</feature>
<dbReference type="AlphaFoldDB" id="A0AAV5RU68"/>
<dbReference type="EMBL" id="BTGD01000003">
    <property type="protein sequence ID" value="GMM54857.1"/>
    <property type="molecule type" value="Genomic_DNA"/>
</dbReference>
<evidence type="ECO:0000259" key="10">
    <source>
        <dbReference type="SMART" id="SM00014"/>
    </source>
</evidence>
<dbReference type="GO" id="GO:0006629">
    <property type="term" value="P:lipid metabolic process"/>
    <property type="evidence" value="ECO:0007669"/>
    <property type="project" value="UniProtKB-ARBA"/>
</dbReference>
<keyword evidence="4" id="KW-0256">Endoplasmic reticulum</keyword>
<evidence type="ECO:0000256" key="1">
    <source>
        <dbReference type="ARBA" id="ARBA00004477"/>
    </source>
</evidence>
<reference evidence="11 12" key="1">
    <citation type="journal article" date="2023" name="Elife">
        <title>Identification of key yeast species and microbe-microbe interactions impacting larval growth of Drosophila in the wild.</title>
        <authorList>
            <person name="Mure A."/>
            <person name="Sugiura Y."/>
            <person name="Maeda R."/>
            <person name="Honda K."/>
            <person name="Sakurai N."/>
            <person name="Takahashi Y."/>
            <person name="Watada M."/>
            <person name="Katoh T."/>
            <person name="Gotoh A."/>
            <person name="Gotoh Y."/>
            <person name="Taniguchi I."/>
            <person name="Nakamura K."/>
            <person name="Hayashi T."/>
            <person name="Katayama T."/>
            <person name="Uemura T."/>
            <person name="Hattori Y."/>
        </authorList>
    </citation>
    <scope>NUCLEOTIDE SEQUENCE [LARGE SCALE GENOMIC DNA]</scope>
    <source>
        <strain evidence="11 12">KH-74</strain>
    </source>
</reference>
<dbReference type="GO" id="GO:0005789">
    <property type="term" value="C:endoplasmic reticulum membrane"/>
    <property type="evidence" value="ECO:0007669"/>
    <property type="project" value="UniProtKB-SubCell"/>
</dbReference>
<feature type="region of interest" description="Disordered" evidence="8">
    <location>
        <begin position="1"/>
        <end position="41"/>
    </location>
</feature>
<keyword evidence="6 9" id="KW-0472">Membrane</keyword>
<evidence type="ECO:0000256" key="3">
    <source>
        <dbReference type="ARBA" id="ARBA00022801"/>
    </source>
</evidence>
<comment type="subcellular location">
    <subcellularLocation>
        <location evidence="1">Endoplasmic reticulum membrane</location>
        <topology evidence="1">Multi-pass membrane protein</topology>
    </subcellularLocation>
</comment>
<evidence type="ECO:0000256" key="8">
    <source>
        <dbReference type="SAM" id="MobiDB-lite"/>
    </source>
</evidence>
<dbReference type="Proteomes" id="UP001377567">
    <property type="component" value="Unassembled WGS sequence"/>
</dbReference>
<name>A0AAV5RU68_MAUHU</name>
<gene>
    <name evidence="11" type="ORF">DAKH74_014730</name>
</gene>
<feature type="transmembrane region" description="Helical" evidence="9">
    <location>
        <begin position="319"/>
        <end position="337"/>
    </location>
</feature>
<feature type="transmembrane region" description="Helical" evidence="9">
    <location>
        <begin position="388"/>
        <end position="409"/>
    </location>
</feature>
<dbReference type="SUPFAM" id="SSF48317">
    <property type="entry name" value="Acid phosphatase/Vanadium-dependent haloperoxidase"/>
    <property type="match status" value="1"/>
</dbReference>
<evidence type="ECO:0000256" key="6">
    <source>
        <dbReference type="ARBA" id="ARBA00023136"/>
    </source>
</evidence>
<dbReference type="GO" id="GO:0042392">
    <property type="term" value="F:sphingosine-1-phosphate phosphatase activity"/>
    <property type="evidence" value="ECO:0007669"/>
    <property type="project" value="TreeGrafter"/>
</dbReference>